<evidence type="ECO:0000313" key="1">
    <source>
        <dbReference type="EMBL" id="PZE18796.1"/>
    </source>
</evidence>
<name>A0A2W1NLS4_9FLAO</name>
<dbReference type="EMBL" id="QKSB01000001">
    <property type="protein sequence ID" value="PZE18796.1"/>
    <property type="molecule type" value="Genomic_DNA"/>
</dbReference>
<accession>A0A2W1NLS4</accession>
<dbReference type="AlphaFoldDB" id="A0A2W1NLS4"/>
<organism evidence="1 2">
    <name type="scientific">Putridiphycobacter roseus</name>
    <dbReference type="NCBI Taxonomy" id="2219161"/>
    <lineage>
        <taxon>Bacteria</taxon>
        <taxon>Pseudomonadati</taxon>
        <taxon>Bacteroidota</taxon>
        <taxon>Flavobacteriia</taxon>
        <taxon>Flavobacteriales</taxon>
        <taxon>Crocinitomicaceae</taxon>
        <taxon>Putridiphycobacter</taxon>
    </lineage>
</organism>
<comment type="caution">
    <text evidence="1">The sequence shown here is derived from an EMBL/GenBank/DDBJ whole genome shotgun (WGS) entry which is preliminary data.</text>
</comment>
<protein>
    <submittedName>
        <fullName evidence="1">Uncharacterized protein</fullName>
    </submittedName>
</protein>
<evidence type="ECO:0000313" key="2">
    <source>
        <dbReference type="Proteomes" id="UP000249248"/>
    </source>
</evidence>
<sequence length="73" mass="8803">MMAKLEKNDKLKLSKKLLKIQKKGLVSFREYLEKEYFNAADDKTKKKYCRYIEDQIVDTDKKLRKMDKKIGEI</sequence>
<keyword evidence="2" id="KW-1185">Reference proteome</keyword>
<proteinExistence type="predicted"/>
<dbReference type="Proteomes" id="UP000249248">
    <property type="component" value="Unassembled WGS sequence"/>
</dbReference>
<gene>
    <name evidence="1" type="ORF">DNU06_02910</name>
</gene>
<reference evidence="1 2" key="1">
    <citation type="submission" date="2018-06" db="EMBL/GenBank/DDBJ databases">
        <title>The draft genome sequence of Crocinitomix sp. SM1701.</title>
        <authorList>
            <person name="Zhang X."/>
        </authorList>
    </citation>
    <scope>NUCLEOTIDE SEQUENCE [LARGE SCALE GENOMIC DNA]</scope>
    <source>
        <strain evidence="1 2">SM1701</strain>
    </source>
</reference>
<dbReference type="RefSeq" id="WP_111061697.1">
    <property type="nucleotide sequence ID" value="NZ_JBHUCU010000007.1"/>
</dbReference>